<sequence>MRIYCGLATAGQATFAAIVDDAGRAVAVTALDDGGPRAFTALCALLAANGGGRCTPIASDDGSGQTPQLCTAAGHPVVVADEDLIGRFTRDDPAARQPAAQRALAAARALQTGAVTAIAGGAVRNLARLRPLLSSAIALAAGRATAVASLRGVLREVYPAALRAFDDPGDARPLAVLDALPEPAAAAYCQEDAVARELATAGLADTSGVIAALRAAAAEYAPSRRSTDEATRLTVRTAVSAVRVYDDGLKGLADVLTERLKPAAPTRSGRTRAEDLPPLPNDDAPKRRGIPQQRAEDLAPPVQQAPPAPPQQQPPQRETASPRESSRSAKVTPLPTRRAAREAAASQQQQQTTSSTQALPVVETTSGGFPIMGEPPVFKDPVPEPETVPGGIQLPPSQQPPIAAPAQSSRPLPIPDADDDGLTIFAQAKSAWFTGVAEDAPGDTLDWTMPTDEAWRSAQKTAAPTIGEQTAKGLPRRVPQANLVPGSALPEDNPPTPIERDPQALAANTAGYFRGWNRARRDAVDAAPVGANGTVR</sequence>
<reference evidence="2" key="1">
    <citation type="submission" date="2023-03" db="EMBL/GenBank/DDBJ databases">
        <title>Actinorhabdospora filicis NBRC 111898.</title>
        <authorList>
            <person name="Ichikawa N."/>
            <person name="Sato H."/>
            <person name="Tonouchi N."/>
        </authorList>
    </citation>
    <scope>NUCLEOTIDE SEQUENCE</scope>
    <source>
        <strain evidence="2">NBRC 111898</strain>
    </source>
</reference>
<evidence type="ECO:0000313" key="2">
    <source>
        <dbReference type="EMBL" id="GLZ81026.1"/>
    </source>
</evidence>
<dbReference type="RefSeq" id="WP_285666344.1">
    <property type="nucleotide sequence ID" value="NZ_BSTX01000004.1"/>
</dbReference>
<name>A0A9W6SUK6_9ACTN</name>
<evidence type="ECO:0000313" key="3">
    <source>
        <dbReference type="Proteomes" id="UP001165079"/>
    </source>
</evidence>
<accession>A0A9W6SUK6</accession>
<evidence type="ECO:0000256" key="1">
    <source>
        <dbReference type="SAM" id="MobiDB-lite"/>
    </source>
</evidence>
<feature type="compositionally biased region" description="Pro residues" evidence="1">
    <location>
        <begin position="303"/>
        <end position="313"/>
    </location>
</feature>
<proteinExistence type="predicted"/>
<keyword evidence="3" id="KW-1185">Reference proteome</keyword>
<feature type="compositionally biased region" description="Low complexity" evidence="1">
    <location>
        <begin position="342"/>
        <end position="358"/>
    </location>
</feature>
<feature type="region of interest" description="Disordered" evidence="1">
    <location>
        <begin position="261"/>
        <end position="418"/>
    </location>
</feature>
<protein>
    <recommendedName>
        <fullName evidence="4">Transposase</fullName>
    </recommendedName>
</protein>
<gene>
    <name evidence="2" type="ORF">Afil01_58330</name>
</gene>
<dbReference type="AlphaFoldDB" id="A0A9W6SUK6"/>
<dbReference type="EMBL" id="BSTX01000004">
    <property type="protein sequence ID" value="GLZ81026.1"/>
    <property type="molecule type" value="Genomic_DNA"/>
</dbReference>
<comment type="caution">
    <text evidence="2">The sequence shown here is derived from an EMBL/GenBank/DDBJ whole genome shotgun (WGS) entry which is preliminary data.</text>
</comment>
<dbReference type="Proteomes" id="UP001165079">
    <property type="component" value="Unassembled WGS sequence"/>
</dbReference>
<evidence type="ECO:0008006" key="4">
    <source>
        <dbReference type="Google" id="ProtNLM"/>
    </source>
</evidence>
<organism evidence="2 3">
    <name type="scientific">Actinorhabdospora filicis</name>
    <dbReference type="NCBI Taxonomy" id="1785913"/>
    <lineage>
        <taxon>Bacteria</taxon>
        <taxon>Bacillati</taxon>
        <taxon>Actinomycetota</taxon>
        <taxon>Actinomycetes</taxon>
        <taxon>Micromonosporales</taxon>
        <taxon>Micromonosporaceae</taxon>
        <taxon>Actinorhabdospora</taxon>
    </lineage>
</organism>